<dbReference type="SUPFAM" id="SSF56349">
    <property type="entry name" value="DNA breaking-rejoining enzymes"/>
    <property type="match status" value="1"/>
</dbReference>
<dbReference type="Pfam" id="PF00589">
    <property type="entry name" value="Phage_integrase"/>
    <property type="match status" value="1"/>
</dbReference>
<dbReference type="InterPro" id="IPR011010">
    <property type="entry name" value="DNA_brk_join_enz"/>
</dbReference>
<dbReference type="PROSITE" id="PS51898">
    <property type="entry name" value="TYR_RECOMBINASE"/>
    <property type="match status" value="1"/>
</dbReference>
<dbReference type="GO" id="GO:0015074">
    <property type="term" value="P:DNA integration"/>
    <property type="evidence" value="ECO:0007669"/>
    <property type="project" value="InterPro"/>
</dbReference>
<dbReference type="SUPFAM" id="SSF47823">
    <property type="entry name" value="lambda integrase-like, N-terminal domain"/>
    <property type="match status" value="1"/>
</dbReference>
<dbReference type="RefSeq" id="WP_109675727.1">
    <property type="nucleotide sequence ID" value="NZ_CP086615.1"/>
</dbReference>
<protein>
    <submittedName>
        <fullName evidence="4">Integrase</fullName>
    </submittedName>
</protein>
<dbReference type="Proteomes" id="UP000245474">
    <property type="component" value="Unassembled WGS sequence"/>
</dbReference>
<evidence type="ECO:0000259" key="3">
    <source>
        <dbReference type="PROSITE" id="PS51898"/>
    </source>
</evidence>
<dbReference type="Gene3D" id="1.10.443.10">
    <property type="entry name" value="Intergrase catalytic core"/>
    <property type="match status" value="1"/>
</dbReference>
<evidence type="ECO:0000313" key="5">
    <source>
        <dbReference type="Proteomes" id="UP000245474"/>
    </source>
</evidence>
<dbReference type="OrthoDB" id="5914130at2"/>
<feature type="domain" description="Tyr recombinase" evidence="3">
    <location>
        <begin position="145"/>
        <end position="340"/>
    </location>
</feature>
<evidence type="ECO:0000256" key="2">
    <source>
        <dbReference type="ARBA" id="ARBA00023172"/>
    </source>
</evidence>
<dbReference type="InterPro" id="IPR052925">
    <property type="entry name" value="Phage_Integrase-like_Recomb"/>
</dbReference>
<evidence type="ECO:0000256" key="1">
    <source>
        <dbReference type="ARBA" id="ARBA00023125"/>
    </source>
</evidence>
<dbReference type="InterPro" id="IPR010998">
    <property type="entry name" value="Integrase_recombinase_N"/>
</dbReference>
<name>A0A2U2N8W8_9GAMM</name>
<proteinExistence type="predicted"/>
<dbReference type="AlphaFoldDB" id="A0A2U2N8W8"/>
<dbReference type="GO" id="GO:0006310">
    <property type="term" value="P:DNA recombination"/>
    <property type="evidence" value="ECO:0007669"/>
    <property type="project" value="UniProtKB-KW"/>
</dbReference>
<reference evidence="4 5" key="1">
    <citation type="submission" date="2018-05" db="EMBL/GenBank/DDBJ databases">
        <title>Spiribacter halobius sp. nov., a moderately halophilic bacterium isolated from marine solar saltern.</title>
        <authorList>
            <person name="Zheng W.-S."/>
            <person name="Lu D.-C."/>
            <person name="Du Z.-J."/>
        </authorList>
    </citation>
    <scope>NUCLEOTIDE SEQUENCE [LARGE SCALE GENOMIC DNA]</scope>
    <source>
        <strain evidence="4 5">E85</strain>
    </source>
</reference>
<dbReference type="PANTHER" id="PTHR34605:SF3">
    <property type="entry name" value="P CELL-TYPE AGGLUTINATION PROTEIN MAP4-LIKE-RELATED"/>
    <property type="match status" value="1"/>
</dbReference>
<dbReference type="GO" id="GO:0003677">
    <property type="term" value="F:DNA binding"/>
    <property type="evidence" value="ECO:0007669"/>
    <property type="project" value="UniProtKB-KW"/>
</dbReference>
<dbReference type="Gene3D" id="1.10.150.130">
    <property type="match status" value="1"/>
</dbReference>
<comment type="caution">
    <text evidence="4">The sequence shown here is derived from an EMBL/GenBank/DDBJ whole genome shotgun (WGS) entry which is preliminary data.</text>
</comment>
<keyword evidence="2" id="KW-0233">DNA recombination</keyword>
<sequence length="353" mass="38518">MSDASGDSRSSARGELAVAADETPVAHYRDHAMAANTRRAYAADLRDFVAHGGFLPEWEGAPRWLPDQEAPGTPPEQLAAYLAECAPALRMATLRRRVAAVNSWNALADCPPPGHSPAVRRVLRGIARTQGREATPEARARWRTRQAQPLRHGHIAQLLAALGGELRDVRDRALVLLAWTLGTRRSELTRLRLDDLHFDADGLSVRIDTSKTDPEGRGTYLGIPRIDAAPCAVAALEAWLQAAAIHDGPVFRRVDRWGNVGAECLHDDSLSVILRDRLLAAGVPGAGAFSSHSFRAGLIIDTIAAGEIPAEVQERSRHRSHNVFQSYIRGLPDRPQFVSRMLERAAKTPPGRT</sequence>
<gene>
    <name evidence="4" type="ORF">DEM34_02040</name>
</gene>
<dbReference type="EMBL" id="QFFI01000002">
    <property type="protein sequence ID" value="PWG65542.1"/>
    <property type="molecule type" value="Genomic_DNA"/>
</dbReference>
<organism evidence="4 5">
    <name type="scientific">Sediminicurvatus halobius</name>
    <dbReference type="NCBI Taxonomy" id="2182432"/>
    <lineage>
        <taxon>Bacteria</taxon>
        <taxon>Pseudomonadati</taxon>
        <taxon>Pseudomonadota</taxon>
        <taxon>Gammaproteobacteria</taxon>
        <taxon>Chromatiales</taxon>
        <taxon>Ectothiorhodospiraceae</taxon>
        <taxon>Sediminicurvatus</taxon>
    </lineage>
</organism>
<dbReference type="PANTHER" id="PTHR34605">
    <property type="entry name" value="PHAGE_INTEGRASE DOMAIN-CONTAINING PROTEIN"/>
    <property type="match status" value="1"/>
</dbReference>
<accession>A0A2U2N8W8</accession>
<keyword evidence="5" id="KW-1185">Reference proteome</keyword>
<keyword evidence="1" id="KW-0238">DNA-binding</keyword>
<dbReference type="InterPro" id="IPR002104">
    <property type="entry name" value="Integrase_catalytic"/>
</dbReference>
<dbReference type="InterPro" id="IPR013762">
    <property type="entry name" value="Integrase-like_cat_sf"/>
</dbReference>
<evidence type="ECO:0000313" key="4">
    <source>
        <dbReference type="EMBL" id="PWG65542.1"/>
    </source>
</evidence>